<dbReference type="OrthoDB" id="7901834at2759"/>
<accession>A0A6J0RKQ7</accession>
<keyword evidence="2" id="KW-1185">Reference proteome</keyword>
<gene>
    <name evidence="3" type="primary">LOC105232001</name>
</gene>
<reference evidence="3" key="1">
    <citation type="submission" date="2025-08" db="UniProtKB">
        <authorList>
            <consortium name="RefSeq"/>
        </authorList>
    </citation>
    <scope>IDENTIFICATION</scope>
    <source>
        <tissue evidence="3">Adult</tissue>
    </source>
</reference>
<dbReference type="RefSeq" id="XP_019847986.1">
    <property type="nucleotide sequence ID" value="XM_019992427.3"/>
</dbReference>
<organism evidence="2 3">
    <name type="scientific">Bactrocera dorsalis</name>
    <name type="common">Oriental fruit fly</name>
    <name type="synonym">Dacus dorsalis</name>
    <dbReference type="NCBI Taxonomy" id="27457"/>
    <lineage>
        <taxon>Eukaryota</taxon>
        <taxon>Metazoa</taxon>
        <taxon>Ecdysozoa</taxon>
        <taxon>Arthropoda</taxon>
        <taxon>Hexapoda</taxon>
        <taxon>Insecta</taxon>
        <taxon>Pterygota</taxon>
        <taxon>Neoptera</taxon>
        <taxon>Endopterygota</taxon>
        <taxon>Diptera</taxon>
        <taxon>Brachycera</taxon>
        <taxon>Muscomorpha</taxon>
        <taxon>Tephritoidea</taxon>
        <taxon>Tephritidae</taxon>
        <taxon>Bactrocera</taxon>
        <taxon>Bactrocera</taxon>
    </lineage>
</organism>
<protein>
    <submittedName>
        <fullName evidence="3">Uncharacterized protein LOC105232001 isoform X1</fullName>
    </submittedName>
</protein>
<feature type="region of interest" description="Disordered" evidence="1">
    <location>
        <begin position="331"/>
        <end position="357"/>
    </location>
</feature>
<dbReference type="InParanoid" id="A0A6J0RKQ7"/>
<proteinExistence type="predicted"/>
<dbReference type="InterPro" id="IPR036866">
    <property type="entry name" value="RibonucZ/Hydroxyglut_hydro"/>
</dbReference>
<name>A0A6J0RKQ7_BACDO</name>
<sequence length="377" mass="43493">MKFLEYGEDFLFDDMPKVYNPTQKVFITRLYGLNQLLLPKRVPKIYTSKAIAWRMKIHFNTNKEQILTDDNFVYLDPTKNPHILHLSDEKRVKVFVFEEASATRNMMVLIQKEGKITHLYAGACVFLRQILLNDVFVSCINTGVDKLYMDLKRALIPCNPNELNDIIDELDRLLHKSKVIIKIQLLLEPFGSEEFVAELGNQLRGLVHLNDAFLNYNGHFLCLEHFQMDPEMARIFVEHAPNKEECAKHCHNSEILVTVKLTMDKRKKDKSNNYFEIHYSPLPSPFNLKVLASAVYPAHIFGITYGTMEPPSLPEYLRGFCSVPGGGRFPKKSRLRPADSGKPLPPEKISPNKDTPAHYCIRKQNFEYVDDESNDES</sequence>
<dbReference type="AlphaFoldDB" id="A0A6J0RKQ7"/>
<dbReference type="Gene3D" id="3.40.50.12650">
    <property type="match status" value="1"/>
</dbReference>
<dbReference type="Proteomes" id="UP001652620">
    <property type="component" value="Chromosome 4"/>
</dbReference>
<dbReference type="GeneID" id="105232001"/>
<dbReference type="OMA" id="CKMYTTQ"/>
<dbReference type="KEGG" id="bdr:105232001"/>
<dbReference type="Gene3D" id="3.60.15.10">
    <property type="entry name" value="Ribonuclease Z/Hydroxyacylglutathione hydrolase-like"/>
    <property type="match status" value="1"/>
</dbReference>
<evidence type="ECO:0000313" key="2">
    <source>
        <dbReference type="Proteomes" id="UP001652620"/>
    </source>
</evidence>
<evidence type="ECO:0000256" key="1">
    <source>
        <dbReference type="SAM" id="MobiDB-lite"/>
    </source>
</evidence>
<dbReference type="FunCoup" id="A0A6J0RKQ7">
    <property type="interactions" value="11"/>
</dbReference>
<evidence type="ECO:0000313" key="3">
    <source>
        <dbReference type="RefSeq" id="XP_019847986.1"/>
    </source>
</evidence>